<dbReference type="PANTHER" id="PTHR42041">
    <property type="entry name" value="DNA ENDONUCLEASE ACTIVATOR CTP1 C-TERMINAL DOMAIN-CONTAINING PROTEIN"/>
    <property type="match status" value="1"/>
</dbReference>
<feature type="compositionally biased region" description="Polar residues" evidence="2">
    <location>
        <begin position="23"/>
        <end position="41"/>
    </location>
</feature>
<feature type="region of interest" description="Disordered" evidence="2">
    <location>
        <begin position="268"/>
        <end position="310"/>
    </location>
</feature>
<name>A0AAV9N207_9EURO</name>
<sequence>MENENPLSSPNNNPLRCPPAPLNQLSPERMNQQRIPQSPSLHSYLVENDRPRTRDSMTSEVQSKVAFLNSLSTQSSPTRAPRGEKPPVLIPAAALTSGVHGNAWPNTSTNNNNSNHNGNSNGALQRAVMGYEEAQASLATLSAELDRCKEELASRKKRERVIAQRVEMLLEELQADKDKRARDQESYTKEIKRCRKETYRAELALVELREELKEVRSELKKSNGEVQHEKHEKDKSRQEAFERAYALAGVLEEMEQVKDRLKATEKERDAAVEEARSAQAEKTALESARSQELTAALNEQPDRSSKWLGDYEGRSVADPAIIFEESRPNQQLQSFTALNPTFESIKLRLDFYDKQMEGEETTAEEEIEFLKQELKWAERQHKEDEDLIHFMHMQCQFQACPCRIAESNGDRFVHDQVYDAQLQQQRASKKRKISVEASDVQQPEIRDSELAPQKTPKPVRQPSQVEEPLSFPPEPRAKELDRASEVPSHYEDALEIPLPEPQPMELDSNSTTPEATAQLEEITQVLVEPGTSTKPFSFSTSTTSNAGARSATPLLRHTESASAVLEQDLFDLSPPKQAPPRRPSTAMGILTVDSPVRLVPDSPRSVRTAHDEYIRSTTPTYEQHQVFAESTTTTKIALKDSPPRSLHRRAQSKPNIRSHSPLVSSMMSQSNPATMHGGYVKEISASPAASTVFPVTPLDKQSRSTQHTKQYAYTEERHAPQTIATTTTRTTRVPLRGFEDADDVFSPVRDANDHAHTEIIRTTEATSTHTFAHHAATTSHENPDSAAMLTNVPGTPISREAALAQIRARRDRARSVNLKRSTGSLAGGVTAGATAKSPTKPRAVNGITGASGIFARQRDGARREISQASAPGRFAC</sequence>
<comment type="caution">
    <text evidence="3">The sequence shown here is derived from an EMBL/GenBank/DDBJ whole genome shotgun (WGS) entry which is preliminary data.</text>
</comment>
<evidence type="ECO:0000313" key="4">
    <source>
        <dbReference type="Proteomes" id="UP001358417"/>
    </source>
</evidence>
<reference evidence="3 4" key="1">
    <citation type="submission" date="2023-08" db="EMBL/GenBank/DDBJ databases">
        <title>Black Yeasts Isolated from many extreme environments.</title>
        <authorList>
            <person name="Coleine C."/>
            <person name="Stajich J.E."/>
            <person name="Selbmann L."/>
        </authorList>
    </citation>
    <scope>NUCLEOTIDE SEQUENCE [LARGE SCALE GENOMIC DNA]</scope>
    <source>
        <strain evidence="3 4">CCFEE 5792</strain>
    </source>
</reference>
<evidence type="ECO:0000256" key="2">
    <source>
        <dbReference type="SAM" id="MobiDB-lite"/>
    </source>
</evidence>
<feature type="compositionally biased region" description="Basic and acidic residues" evidence="2">
    <location>
        <begin position="300"/>
        <end position="310"/>
    </location>
</feature>
<feature type="region of interest" description="Disordered" evidence="2">
    <location>
        <begin position="639"/>
        <end position="673"/>
    </location>
</feature>
<feature type="compositionally biased region" description="Low complexity" evidence="2">
    <location>
        <begin position="106"/>
        <end position="122"/>
    </location>
</feature>
<dbReference type="RefSeq" id="XP_064702799.1">
    <property type="nucleotide sequence ID" value="XM_064850317.1"/>
</dbReference>
<feature type="compositionally biased region" description="Basic and acidic residues" evidence="2">
    <location>
        <begin position="475"/>
        <end position="491"/>
    </location>
</feature>
<feature type="compositionally biased region" description="Basic and acidic residues" evidence="2">
    <location>
        <begin position="47"/>
        <end position="57"/>
    </location>
</feature>
<accession>A0AAV9N207</accession>
<keyword evidence="1" id="KW-0175">Coiled coil</keyword>
<feature type="region of interest" description="Disordered" evidence="2">
    <location>
        <begin position="425"/>
        <end position="491"/>
    </location>
</feature>
<evidence type="ECO:0000256" key="1">
    <source>
        <dbReference type="SAM" id="Coils"/>
    </source>
</evidence>
<gene>
    <name evidence="3" type="ORF">LTR84_006759</name>
</gene>
<feature type="region of interest" description="Disordered" evidence="2">
    <location>
        <begin position="218"/>
        <end position="239"/>
    </location>
</feature>
<feature type="coiled-coil region" evidence="1">
    <location>
        <begin position="353"/>
        <end position="387"/>
    </location>
</feature>
<evidence type="ECO:0000313" key="3">
    <source>
        <dbReference type="EMBL" id="KAK5047237.1"/>
    </source>
</evidence>
<dbReference type="EMBL" id="JAVRRD010000026">
    <property type="protein sequence ID" value="KAK5047237.1"/>
    <property type="molecule type" value="Genomic_DNA"/>
</dbReference>
<organism evidence="3 4">
    <name type="scientific">Exophiala bonariae</name>
    <dbReference type="NCBI Taxonomy" id="1690606"/>
    <lineage>
        <taxon>Eukaryota</taxon>
        <taxon>Fungi</taxon>
        <taxon>Dikarya</taxon>
        <taxon>Ascomycota</taxon>
        <taxon>Pezizomycotina</taxon>
        <taxon>Eurotiomycetes</taxon>
        <taxon>Chaetothyriomycetidae</taxon>
        <taxon>Chaetothyriales</taxon>
        <taxon>Herpotrichiellaceae</taxon>
        <taxon>Exophiala</taxon>
    </lineage>
</organism>
<feature type="region of interest" description="Disordered" evidence="2">
    <location>
        <begin position="531"/>
        <end position="551"/>
    </location>
</feature>
<feature type="compositionally biased region" description="Low complexity" evidence="2">
    <location>
        <begin position="531"/>
        <end position="544"/>
    </location>
</feature>
<protein>
    <submittedName>
        <fullName evidence="3">Uncharacterized protein</fullName>
    </submittedName>
</protein>
<feature type="region of interest" description="Disordered" evidence="2">
    <location>
        <begin position="1"/>
        <end position="61"/>
    </location>
</feature>
<feature type="compositionally biased region" description="Basic and acidic residues" evidence="2">
    <location>
        <begin position="856"/>
        <end position="865"/>
    </location>
</feature>
<dbReference type="AlphaFoldDB" id="A0AAV9N207"/>
<feature type="compositionally biased region" description="Polar residues" evidence="2">
    <location>
        <begin position="652"/>
        <end position="673"/>
    </location>
</feature>
<feature type="region of interest" description="Disordered" evidence="2">
    <location>
        <begin position="823"/>
        <end position="876"/>
    </location>
</feature>
<dbReference type="Proteomes" id="UP001358417">
    <property type="component" value="Unassembled WGS sequence"/>
</dbReference>
<proteinExistence type="predicted"/>
<keyword evidence="4" id="KW-1185">Reference proteome</keyword>
<dbReference type="PANTHER" id="PTHR42041:SF1">
    <property type="entry name" value="DNA ENDONUCLEASE ACTIVATOR CTP1 C-TERMINAL DOMAIN-CONTAINING PROTEIN"/>
    <property type="match status" value="1"/>
</dbReference>
<feature type="compositionally biased region" description="Low complexity" evidence="2">
    <location>
        <begin position="1"/>
        <end position="15"/>
    </location>
</feature>
<feature type="region of interest" description="Disordered" evidence="2">
    <location>
        <begin position="99"/>
        <end position="122"/>
    </location>
</feature>
<dbReference type="GeneID" id="89974928"/>